<accession>A0ABN8FF34</accession>
<gene>
    <name evidence="1" type="ORF">PAECIP111894_00224</name>
</gene>
<proteinExistence type="predicted"/>
<reference evidence="1" key="1">
    <citation type="submission" date="2021-12" db="EMBL/GenBank/DDBJ databases">
        <authorList>
            <person name="Criscuolo A."/>
        </authorList>
    </citation>
    <scope>NUCLEOTIDE SEQUENCE</scope>
    <source>
        <strain evidence="1">CIP111894</strain>
    </source>
</reference>
<dbReference type="Proteomes" id="UP000838749">
    <property type="component" value="Unassembled WGS sequence"/>
</dbReference>
<organism evidence="1 2">
    <name type="scientific">Paenibacillus pseudetheri</name>
    <dbReference type="NCBI Taxonomy" id="2897682"/>
    <lineage>
        <taxon>Bacteria</taxon>
        <taxon>Bacillati</taxon>
        <taxon>Bacillota</taxon>
        <taxon>Bacilli</taxon>
        <taxon>Bacillales</taxon>
        <taxon>Paenibacillaceae</taxon>
        <taxon>Paenibacillus</taxon>
    </lineage>
</organism>
<evidence type="ECO:0000313" key="2">
    <source>
        <dbReference type="Proteomes" id="UP000838749"/>
    </source>
</evidence>
<dbReference type="EMBL" id="CAKMAB010000001">
    <property type="protein sequence ID" value="CAH1054079.1"/>
    <property type="molecule type" value="Genomic_DNA"/>
</dbReference>
<name>A0ABN8FF34_9BACL</name>
<protein>
    <submittedName>
        <fullName evidence="1">Uncharacterized protein</fullName>
    </submittedName>
</protein>
<keyword evidence="2" id="KW-1185">Reference proteome</keyword>
<evidence type="ECO:0000313" key="1">
    <source>
        <dbReference type="EMBL" id="CAH1054079.1"/>
    </source>
</evidence>
<sequence length="29" mass="3264">MTQLKDKTNICPRERAEAAYITLQGAVNK</sequence>
<comment type="caution">
    <text evidence="1">The sequence shown here is derived from an EMBL/GenBank/DDBJ whole genome shotgun (WGS) entry which is preliminary data.</text>
</comment>